<feature type="domain" description="Pre-C2HC" evidence="1">
    <location>
        <begin position="11"/>
        <end position="79"/>
    </location>
</feature>
<dbReference type="PANTHER" id="PTHR33273:SF4">
    <property type="entry name" value="ENDONUCLEASE_EXONUCLEASE_PHOSPHATASE DOMAIN-CONTAINING PROTEIN"/>
    <property type="match status" value="1"/>
</dbReference>
<evidence type="ECO:0000313" key="2">
    <source>
        <dbReference type="EMBL" id="RZF32880.1"/>
    </source>
</evidence>
<sequence>MIKKLHHSCSPESITDDLKNQGYKVLEVVNKLKWKTKEPLDMFLISFSCEEDVKKIFELKTVLGCKVEIETIKKAKLIAQCKRCQALRTHSKVLQYGTKMCEMCGKAFNKCLQKPNDATPKCVHCGEAHPASYRGCTVAIELQKIEMQLKKISQTLVRSQLVRFQLQNKMKKYQAGREVEVLLLSRIVYKHHEEMKYETERVQLSSVAVQTRSYKLIVAAIYCPPRHSIRKEEYIAVFETLGTKFILGGDFNAKNSCWGSRLTTPKGRELYKAIRDYGCEAISTGKQLTGLQIHEKFQTFIDFFLIKNVGFNYLSIEECFDLDSDHSPILLQLSETIIQKQVTVQSLLILILTGHAFNRC</sequence>
<evidence type="ECO:0000259" key="1">
    <source>
        <dbReference type="SMART" id="SM00596"/>
    </source>
</evidence>
<dbReference type="OrthoDB" id="6626684at2759"/>
<keyword evidence="3" id="KW-1185">Reference proteome</keyword>
<dbReference type="InterPro" id="IPR036691">
    <property type="entry name" value="Endo/exonu/phosph_ase_sf"/>
</dbReference>
<dbReference type="GO" id="GO:0003824">
    <property type="term" value="F:catalytic activity"/>
    <property type="evidence" value="ECO:0007669"/>
    <property type="project" value="InterPro"/>
</dbReference>
<name>A0A482WHS7_LAOST</name>
<protein>
    <recommendedName>
        <fullName evidence="1">Pre-C2HC domain-containing protein</fullName>
    </recommendedName>
</protein>
<evidence type="ECO:0000313" key="3">
    <source>
        <dbReference type="Proteomes" id="UP000291343"/>
    </source>
</evidence>
<dbReference type="InterPro" id="IPR005135">
    <property type="entry name" value="Endo/exonuclease/phosphatase"/>
</dbReference>
<dbReference type="EMBL" id="QKKF02035739">
    <property type="protein sequence ID" value="RZF32880.1"/>
    <property type="molecule type" value="Genomic_DNA"/>
</dbReference>
<dbReference type="SUPFAM" id="SSF56219">
    <property type="entry name" value="DNase I-like"/>
    <property type="match status" value="1"/>
</dbReference>
<accession>A0A482WHS7</accession>
<dbReference type="InterPro" id="IPR006579">
    <property type="entry name" value="Pre_C2HC_dom"/>
</dbReference>
<dbReference type="InParanoid" id="A0A482WHS7"/>
<dbReference type="Pfam" id="PF07530">
    <property type="entry name" value="PRE_C2HC"/>
    <property type="match status" value="1"/>
</dbReference>
<dbReference type="SMART" id="SM00596">
    <property type="entry name" value="PRE_C2HC"/>
    <property type="match status" value="1"/>
</dbReference>
<gene>
    <name evidence="2" type="ORF">LSTR_LSTR004271</name>
</gene>
<proteinExistence type="predicted"/>
<dbReference type="Proteomes" id="UP000291343">
    <property type="component" value="Unassembled WGS sequence"/>
</dbReference>
<comment type="caution">
    <text evidence="2">The sequence shown here is derived from an EMBL/GenBank/DDBJ whole genome shotgun (WGS) entry which is preliminary data.</text>
</comment>
<organism evidence="2 3">
    <name type="scientific">Laodelphax striatellus</name>
    <name type="common">Small brown planthopper</name>
    <name type="synonym">Delphax striatella</name>
    <dbReference type="NCBI Taxonomy" id="195883"/>
    <lineage>
        <taxon>Eukaryota</taxon>
        <taxon>Metazoa</taxon>
        <taxon>Ecdysozoa</taxon>
        <taxon>Arthropoda</taxon>
        <taxon>Hexapoda</taxon>
        <taxon>Insecta</taxon>
        <taxon>Pterygota</taxon>
        <taxon>Neoptera</taxon>
        <taxon>Paraneoptera</taxon>
        <taxon>Hemiptera</taxon>
        <taxon>Auchenorrhyncha</taxon>
        <taxon>Fulgoroidea</taxon>
        <taxon>Delphacidae</taxon>
        <taxon>Criomorphinae</taxon>
        <taxon>Laodelphax</taxon>
    </lineage>
</organism>
<dbReference type="AlphaFoldDB" id="A0A482WHS7"/>
<dbReference type="Pfam" id="PF14529">
    <property type="entry name" value="Exo_endo_phos_2"/>
    <property type="match status" value="1"/>
</dbReference>
<reference evidence="2 3" key="1">
    <citation type="journal article" date="2017" name="Gigascience">
        <title>Genome sequence of the small brown planthopper, Laodelphax striatellus.</title>
        <authorList>
            <person name="Zhu J."/>
            <person name="Jiang F."/>
            <person name="Wang X."/>
            <person name="Yang P."/>
            <person name="Bao Y."/>
            <person name="Zhao W."/>
            <person name="Wang W."/>
            <person name="Lu H."/>
            <person name="Wang Q."/>
            <person name="Cui N."/>
            <person name="Li J."/>
            <person name="Chen X."/>
            <person name="Luo L."/>
            <person name="Yu J."/>
            <person name="Kang L."/>
            <person name="Cui F."/>
        </authorList>
    </citation>
    <scope>NUCLEOTIDE SEQUENCE [LARGE SCALE GENOMIC DNA]</scope>
    <source>
        <strain evidence="2">Lst14</strain>
    </source>
</reference>
<dbReference type="Gene3D" id="3.60.10.10">
    <property type="entry name" value="Endonuclease/exonuclease/phosphatase"/>
    <property type="match status" value="1"/>
</dbReference>
<dbReference type="PANTHER" id="PTHR33273">
    <property type="entry name" value="DOMAIN-CONTAINING PROTEIN, PUTATIVE-RELATED"/>
    <property type="match status" value="1"/>
</dbReference>